<name>A0A6B9HDP6_9BURK</name>
<dbReference type="EMBL" id="MN695289">
    <property type="protein sequence ID" value="QGY72920.1"/>
    <property type="molecule type" value="Genomic_DNA"/>
</dbReference>
<sequence>MEVDEAIGRLLHDERIPTLDVVRELVASPTPTPVREPEIGKAAINLRDYDALIPSRSNHA</sequence>
<reference evidence="1" key="1">
    <citation type="journal article" date="2020" name="ACS Chem. Biol.">
        <title>Genome Mining and Heterologous Expression Reveal Two Distinct Families of Lasso Peptides Highly Conserved in Endofungal Bacteria.</title>
        <authorList>
            <person name="Bratovanov E.V."/>
            <person name="Ishida K."/>
            <person name="Heinze B."/>
            <person name="Pidot S.J."/>
            <person name="Stinear T.P."/>
            <person name="Hegemann J.D."/>
            <person name="Marahiel M.A."/>
            <person name="Hertweck C."/>
        </authorList>
    </citation>
    <scope>NUCLEOTIDE SEQUENCE</scope>
    <source>
        <strain evidence="1">B8</strain>
    </source>
</reference>
<organism evidence="1">
    <name type="scientific">Mycetohabitans sp</name>
    <dbReference type="NCBI Taxonomy" id="2571162"/>
    <lineage>
        <taxon>Bacteria</taxon>
        <taxon>Pseudomonadati</taxon>
        <taxon>Pseudomonadota</taxon>
        <taxon>Betaproteobacteria</taxon>
        <taxon>Burkholderiales</taxon>
        <taxon>Burkholderiaceae</taxon>
        <taxon>Mycetohabitans</taxon>
    </lineage>
</organism>
<protein>
    <submittedName>
        <fullName evidence="1">Uncharacterized protein</fullName>
    </submittedName>
</protein>
<proteinExistence type="predicted"/>
<dbReference type="AlphaFoldDB" id="A0A6B9HDP6"/>
<evidence type="ECO:0000313" key="1">
    <source>
        <dbReference type="EMBL" id="QGY72920.1"/>
    </source>
</evidence>
<accession>A0A6B9HDP6</accession>